<dbReference type="RefSeq" id="WP_115013181.1">
    <property type="nucleotide sequence ID" value="NZ_QKWJ01000002.1"/>
</dbReference>
<evidence type="ECO:0000313" key="2">
    <source>
        <dbReference type="Proteomes" id="UP000255165"/>
    </source>
</evidence>
<evidence type="ECO:0000313" key="1">
    <source>
        <dbReference type="EMBL" id="RDK11909.1"/>
    </source>
</evidence>
<organism evidence="1 2">
    <name type="scientific">Cupriavidus lacunae</name>
    <dbReference type="NCBI Taxonomy" id="2666307"/>
    <lineage>
        <taxon>Bacteria</taxon>
        <taxon>Pseudomonadati</taxon>
        <taxon>Pseudomonadota</taxon>
        <taxon>Betaproteobacteria</taxon>
        <taxon>Burkholderiales</taxon>
        <taxon>Burkholderiaceae</taxon>
        <taxon>Cupriavidus</taxon>
    </lineage>
</organism>
<gene>
    <name evidence="1" type="ORF">DN412_03190</name>
</gene>
<reference evidence="1 2" key="1">
    <citation type="submission" date="2018-06" db="EMBL/GenBank/DDBJ databases">
        <authorList>
            <person name="Feng T."/>
            <person name="Jeon C.O."/>
        </authorList>
    </citation>
    <scope>NUCLEOTIDE SEQUENCE [LARGE SCALE GENOMIC DNA]</scope>
    <source>
        <strain evidence="1 2">S23</strain>
    </source>
</reference>
<dbReference type="Proteomes" id="UP000255165">
    <property type="component" value="Unassembled WGS sequence"/>
</dbReference>
<evidence type="ECO:0008006" key="3">
    <source>
        <dbReference type="Google" id="ProtNLM"/>
    </source>
</evidence>
<dbReference type="AlphaFoldDB" id="A0A370P218"/>
<sequence length="115" mass="13125">MAKFTFLVLTNPVPGREDTFNRWYTEQHLADVLRVPGIVSAQRFRRMAQQRISVPQPWEYMALYDCDAPGPQDVIDGLQARIGTTEMPVTDSLAEVRYACLFEPITEVIHSQLKA</sequence>
<dbReference type="SUPFAM" id="SSF54909">
    <property type="entry name" value="Dimeric alpha+beta barrel"/>
    <property type="match status" value="1"/>
</dbReference>
<dbReference type="EMBL" id="QKWJ01000002">
    <property type="protein sequence ID" value="RDK11909.1"/>
    <property type="molecule type" value="Genomic_DNA"/>
</dbReference>
<keyword evidence="2" id="KW-1185">Reference proteome</keyword>
<name>A0A370P218_9BURK</name>
<protein>
    <recommendedName>
        <fullName evidence="3">EthD family reductase</fullName>
    </recommendedName>
</protein>
<comment type="caution">
    <text evidence="1">The sequence shown here is derived from an EMBL/GenBank/DDBJ whole genome shotgun (WGS) entry which is preliminary data.</text>
</comment>
<dbReference type="InterPro" id="IPR011008">
    <property type="entry name" value="Dimeric_a/b-barrel"/>
</dbReference>
<accession>A0A370P218</accession>
<proteinExistence type="predicted"/>